<protein>
    <submittedName>
        <fullName evidence="5">Arginase</fullName>
    </submittedName>
</protein>
<gene>
    <name evidence="5" type="ORF">Ade02nite_79370</name>
</gene>
<reference evidence="5 6" key="1">
    <citation type="submission" date="2021-01" db="EMBL/GenBank/DDBJ databases">
        <title>Whole genome shotgun sequence of Actinoplanes deccanensis NBRC 13994.</title>
        <authorList>
            <person name="Komaki H."/>
            <person name="Tamura T."/>
        </authorList>
    </citation>
    <scope>NUCLEOTIDE SEQUENCE [LARGE SCALE GENOMIC DNA]</scope>
    <source>
        <strain evidence="5 6">NBRC 13994</strain>
    </source>
</reference>
<keyword evidence="2" id="KW-0378">Hydrolase</keyword>
<dbReference type="PRINTS" id="PR00116">
    <property type="entry name" value="ARGINASE"/>
</dbReference>
<accession>A0ABQ3YH10</accession>
<organism evidence="5 6">
    <name type="scientific">Paractinoplanes deccanensis</name>
    <dbReference type="NCBI Taxonomy" id="113561"/>
    <lineage>
        <taxon>Bacteria</taxon>
        <taxon>Bacillati</taxon>
        <taxon>Actinomycetota</taxon>
        <taxon>Actinomycetes</taxon>
        <taxon>Micromonosporales</taxon>
        <taxon>Micromonosporaceae</taxon>
        <taxon>Paractinoplanes</taxon>
    </lineage>
</organism>
<comment type="caution">
    <text evidence="5">The sequence shown here is derived from an EMBL/GenBank/DDBJ whole genome shotgun (WGS) entry which is preliminary data.</text>
</comment>
<dbReference type="PANTHER" id="PTHR43782">
    <property type="entry name" value="ARGINASE"/>
    <property type="match status" value="1"/>
</dbReference>
<keyword evidence="6" id="KW-1185">Reference proteome</keyword>
<dbReference type="CDD" id="cd09999">
    <property type="entry name" value="Arginase-like_1"/>
    <property type="match status" value="1"/>
</dbReference>
<evidence type="ECO:0000256" key="3">
    <source>
        <dbReference type="ARBA" id="ARBA00023211"/>
    </source>
</evidence>
<dbReference type="SUPFAM" id="SSF52768">
    <property type="entry name" value="Arginase/deacetylase"/>
    <property type="match status" value="1"/>
</dbReference>
<evidence type="ECO:0000256" key="1">
    <source>
        <dbReference type="ARBA" id="ARBA00022723"/>
    </source>
</evidence>
<sequence length="284" mass="29857">MRLIEVPYDSGNRAVRMGAGPPALIEAGAVRELRAQGHQVIERLVEAPAWRAEVRTAFELQRLVAVEAAAALDAGHVPLLLSGNCNTTLGMLSALTAARRRVGLVWLDAHGDFNTPDTDASGFLDGQGLAMAVGRCWTALTSTVLPEDRVLLAGARSLDPAEESALRGSAVAWLPPGHVRDGTSLRRAVETLAGRVDIVHLHVDLDVHDPSIAPANSYAAPDGLSADEVRQVARQVAARAPIASATLASYDPAYDPHGRMAHTAVALLTLLAGLARSPVGEARP</sequence>
<evidence type="ECO:0000256" key="4">
    <source>
        <dbReference type="PROSITE-ProRule" id="PRU00742"/>
    </source>
</evidence>
<dbReference type="InterPro" id="IPR006035">
    <property type="entry name" value="Ureohydrolase"/>
</dbReference>
<proteinExistence type="inferred from homology"/>
<evidence type="ECO:0000313" key="6">
    <source>
        <dbReference type="Proteomes" id="UP000609879"/>
    </source>
</evidence>
<dbReference type="Gene3D" id="3.40.800.10">
    <property type="entry name" value="Ureohydrolase domain"/>
    <property type="match status" value="1"/>
</dbReference>
<name>A0ABQ3YH10_9ACTN</name>
<keyword evidence="1" id="KW-0479">Metal-binding</keyword>
<dbReference type="Pfam" id="PF00491">
    <property type="entry name" value="Arginase"/>
    <property type="match status" value="1"/>
</dbReference>
<evidence type="ECO:0000256" key="2">
    <source>
        <dbReference type="ARBA" id="ARBA00022801"/>
    </source>
</evidence>
<keyword evidence="3" id="KW-0464">Manganese</keyword>
<dbReference type="PROSITE" id="PS51409">
    <property type="entry name" value="ARGINASE_2"/>
    <property type="match status" value="1"/>
</dbReference>
<dbReference type="PANTHER" id="PTHR43782:SF3">
    <property type="entry name" value="ARGINASE"/>
    <property type="match status" value="1"/>
</dbReference>
<dbReference type="InterPro" id="IPR023696">
    <property type="entry name" value="Ureohydrolase_dom_sf"/>
</dbReference>
<dbReference type="EMBL" id="BOMI01000165">
    <property type="protein sequence ID" value="GID79296.1"/>
    <property type="molecule type" value="Genomic_DNA"/>
</dbReference>
<dbReference type="Proteomes" id="UP000609879">
    <property type="component" value="Unassembled WGS sequence"/>
</dbReference>
<comment type="similarity">
    <text evidence="4">Belongs to the arginase family.</text>
</comment>
<evidence type="ECO:0000313" key="5">
    <source>
        <dbReference type="EMBL" id="GID79296.1"/>
    </source>
</evidence>